<evidence type="ECO:0000313" key="3">
    <source>
        <dbReference type="EMBL" id="DAD80076.1"/>
    </source>
</evidence>
<organism evidence="3">
    <name type="scientific">Siphoviridae sp. cti6f5</name>
    <dbReference type="NCBI Taxonomy" id="2826430"/>
    <lineage>
        <taxon>Viruses</taxon>
        <taxon>Duplodnaviria</taxon>
        <taxon>Heunggongvirae</taxon>
        <taxon>Uroviricota</taxon>
        <taxon>Caudoviricetes</taxon>
    </lineage>
</organism>
<proteinExistence type="predicted"/>
<accession>A0A8S5MCX5</accession>
<sequence>MTNYILQFILQLFTVAIIPLVKIWFDNSNKQITKQFEQLSDEVKSIQDKTEKQLDKVNMEIKNTQDKVDEVTQIGLQNRDSNKSIMSYRLHNEFSESIERGYTTSEDLSELSGLYKSYKEIGGNGKIETLFNRFAKLPIKNRRTNKWNN</sequence>
<keyword evidence="2" id="KW-1133">Transmembrane helix</keyword>
<dbReference type="EMBL" id="BK014878">
    <property type="protein sequence ID" value="DAD80076.1"/>
    <property type="molecule type" value="Genomic_DNA"/>
</dbReference>
<name>A0A8S5MCX5_9CAUD</name>
<feature type="coiled-coil region" evidence="1">
    <location>
        <begin position="29"/>
        <end position="74"/>
    </location>
</feature>
<keyword evidence="2" id="KW-0812">Transmembrane</keyword>
<keyword evidence="2" id="KW-0472">Membrane</keyword>
<evidence type="ECO:0000256" key="1">
    <source>
        <dbReference type="SAM" id="Coils"/>
    </source>
</evidence>
<evidence type="ECO:0000256" key="2">
    <source>
        <dbReference type="SAM" id="Phobius"/>
    </source>
</evidence>
<keyword evidence="1" id="KW-0175">Coiled coil</keyword>
<feature type="transmembrane region" description="Helical" evidence="2">
    <location>
        <begin position="6"/>
        <end position="25"/>
    </location>
</feature>
<reference evidence="3" key="1">
    <citation type="journal article" date="2021" name="Proc. Natl. Acad. Sci. U.S.A.">
        <title>A Catalog of Tens of Thousands of Viruses from Human Metagenomes Reveals Hidden Associations with Chronic Diseases.</title>
        <authorList>
            <person name="Tisza M.J."/>
            <person name="Buck C.B."/>
        </authorList>
    </citation>
    <scope>NUCLEOTIDE SEQUENCE</scope>
    <source>
        <strain evidence="3">Cti6f5</strain>
    </source>
</reference>
<protein>
    <submittedName>
        <fullName evidence="3">Uncharacterized protein</fullName>
    </submittedName>
</protein>